<keyword evidence="5" id="KW-1185">Reference proteome</keyword>
<organism evidence="4 5">
    <name type="scientific">Paludifilum halophilum</name>
    <dbReference type="NCBI Taxonomy" id="1642702"/>
    <lineage>
        <taxon>Bacteria</taxon>
        <taxon>Bacillati</taxon>
        <taxon>Bacillota</taxon>
        <taxon>Bacilli</taxon>
        <taxon>Bacillales</taxon>
        <taxon>Thermoactinomycetaceae</taxon>
        <taxon>Paludifilum</taxon>
    </lineage>
</organism>
<dbReference type="SMART" id="SM00327">
    <property type="entry name" value="VWA"/>
    <property type="match status" value="1"/>
</dbReference>
<dbReference type="Pfam" id="PF00092">
    <property type="entry name" value="VWA"/>
    <property type="match status" value="1"/>
</dbReference>
<dbReference type="AlphaFoldDB" id="A0A235B254"/>
<dbReference type="InterPro" id="IPR002035">
    <property type="entry name" value="VWF_A"/>
</dbReference>
<gene>
    <name evidence="4" type="ORF">CHM34_16525</name>
</gene>
<feature type="region of interest" description="Disordered" evidence="1">
    <location>
        <begin position="411"/>
        <end position="437"/>
    </location>
</feature>
<feature type="signal peptide" evidence="2">
    <location>
        <begin position="1"/>
        <end position="21"/>
    </location>
</feature>
<reference evidence="4 5" key="1">
    <citation type="submission" date="2017-07" db="EMBL/GenBank/DDBJ databases">
        <title>The genome sequence of Paludifilum halophilum highlights mechanisms for microbial adaptation to high salt environemnts.</title>
        <authorList>
            <person name="Belbahri L."/>
        </authorList>
    </citation>
    <scope>NUCLEOTIDE SEQUENCE [LARGE SCALE GENOMIC DNA]</scope>
    <source>
        <strain evidence="4 5">DSM 102817</strain>
    </source>
</reference>
<evidence type="ECO:0000256" key="1">
    <source>
        <dbReference type="SAM" id="MobiDB-lite"/>
    </source>
</evidence>
<dbReference type="PROSITE" id="PS50234">
    <property type="entry name" value="VWFA"/>
    <property type="match status" value="1"/>
</dbReference>
<dbReference type="Gene3D" id="3.40.50.410">
    <property type="entry name" value="von Willebrand factor, type A domain"/>
    <property type="match status" value="1"/>
</dbReference>
<dbReference type="OrthoDB" id="9783818at2"/>
<dbReference type="PROSITE" id="PS51257">
    <property type="entry name" value="PROKAR_LIPOPROTEIN"/>
    <property type="match status" value="1"/>
</dbReference>
<evidence type="ECO:0000313" key="4">
    <source>
        <dbReference type="EMBL" id="OYD06322.1"/>
    </source>
</evidence>
<evidence type="ECO:0000256" key="2">
    <source>
        <dbReference type="SAM" id="SignalP"/>
    </source>
</evidence>
<dbReference type="EMBL" id="NOWF01000013">
    <property type="protein sequence ID" value="OYD06322.1"/>
    <property type="molecule type" value="Genomic_DNA"/>
</dbReference>
<sequence length="437" mass="49079">MKLLKTTIILLCILTIIGCSSKDVDTGSSHQKEEEKAEIPEKVEDMIAQGPGKYAGDNYNEEKVKAELDKIDPEASKEEIYSTVMDLLAEDFSSVQKSFEQVDTSFTIDSVSPGTDVEKPSLDQYNVSILLDASGSMEAQVNGGQKMDVAKEAVETFVSNFPKEANVSLIVYGHKGSNSEEDKQLSCSKIEEIYPLSTYDESTFSKAIKQVDATGWTPLADAIKKSGETLKDNSDKNSKNVVYIVSDGLETCGGNPAKEAEALQKDGISATVNIVGFDVNNTEQRALKEVAEAGGGTFTSASSKSDLKSYFEGQYNKLELEWMQYEILVGGNITDEREDRINDLVAIRDEFLEKKEREQENVEKVMDYLKTKGIEESIKTDYKNRKRKIHRYLWDMYKKLDKELQKNSMDLKKKLKDNVQKKRDELEKKKEDSLDNN</sequence>
<evidence type="ECO:0000313" key="5">
    <source>
        <dbReference type="Proteomes" id="UP000215459"/>
    </source>
</evidence>
<comment type="caution">
    <text evidence="4">The sequence shown here is derived from an EMBL/GenBank/DDBJ whole genome shotgun (WGS) entry which is preliminary data.</text>
</comment>
<keyword evidence="2" id="KW-0732">Signal</keyword>
<dbReference type="SUPFAM" id="SSF53300">
    <property type="entry name" value="vWA-like"/>
    <property type="match status" value="1"/>
</dbReference>
<dbReference type="InterPro" id="IPR036465">
    <property type="entry name" value="vWFA_dom_sf"/>
</dbReference>
<name>A0A235B254_9BACL</name>
<evidence type="ECO:0000259" key="3">
    <source>
        <dbReference type="PROSITE" id="PS50234"/>
    </source>
</evidence>
<dbReference type="Proteomes" id="UP000215459">
    <property type="component" value="Unassembled WGS sequence"/>
</dbReference>
<feature type="chain" id="PRO_5039179336" description="VWFA domain-containing protein" evidence="2">
    <location>
        <begin position="22"/>
        <end position="437"/>
    </location>
</feature>
<dbReference type="RefSeq" id="WP_094265723.1">
    <property type="nucleotide sequence ID" value="NZ_NOWF01000013.1"/>
</dbReference>
<protein>
    <recommendedName>
        <fullName evidence="3">VWFA domain-containing protein</fullName>
    </recommendedName>
</protein>
<accession>A0A235B254</accession>
<proteinExistence type="predicted"/>
<feature type="domain" description="VWFA" evidence="3">
    <location>
        <begin position="126"/>
        <end position="318"/>
    </location>
</feature>